<name>A0A3N4J881_9PEZI</name>
<gene>
    <name evidence="2" type="ORF">L873DRAFT_509238</name>
</gene>
<reference evidence="2 3" key="1">
    <citation type="journal article" date="2018" name="Nat. Ecol. Evol.">
        <title>Pezizomycetes genomes reveal the molecular basis of ectomycorrhizal truffle lifestyle.</title>
        <authorList>
            <person name="Murat C."/>
            <person name="Payen T."/>
            <person name="Noel B."/>
            <person name="Kuo A."/>
            <person name="Morin E."/>
            <person name="Chen J."/>
            <person name="Kohler A."/>
            <person name="Krizsan K."/>
            <person name="Balestrini R."/>
            <person name="Da Silva C."/>
            <person name="Montanini B."/>
            <person name="Hainaut M."/>
            <person name="Levati E."/>
            <person name="Barry K.W."/>
            <person name="Belfiori B."/>
            <person name="Cichocki N."/>
            <person name="Clum A."/>
            <person name="Dockter R.B."/>
            <person name="Fauchery L."/>
            <person name="Guy J."/>
            <person name="Iotti M."/>
            <person name="Le Tacon F."/>
            <person name="Lindquist E.A."/>
            <person name="Lipzen A."/>
            <person name="Malagnac F."/>
            <person name="Mello A."/>
            <person name="Molinier V."/>
            <person name="Miyauchi S."/>
            <person name="Poulain J."/>
            <person name="Riccioni C."/>
            <person name="Rubini A."/>
            <person name="Sitrit Y."/>
            <person name="Splivallo R."/>
            <person name="Traeger S."/>
            <person name="Wang M."/>
            <person name="Zifcakova L."/>
            <person name="Wipf D."/>
            <person name="Zambonelli A."/>
            <person name="Paolocci F."/>
            <person name="Nowrousian M."/>
            <person name="Ottonello S."/>
            <person name="Baldrian P."/>
            <person name="Spatafora J.W."/>
            <person name="Henrissat B."/>
            <person name="Nagy L.G."/>
            <person name="Aury J.M."/>
            <person name="Wincker P."/>
            <person name="Grigoriev I.V."/>
            <person name="Bonfante P."/>
            <person name="Martin F.M."/>
        </authorList>
    </citation>
    <scope>NUCLEOTIDE SEQUENCE [LARGE SCALE GENOMIC DNA]</scope>
    <source>
        <strain evidence="2 3">120613-1</strain>
    </source>
</reference>
<feature type="region of interest" description="Disordered" evidence="1">
    <location>
        <begin position="57"/>
        <end position="76"/>
    </location>
</feature>
<evidence type="ECO:0000256" key="1">
    <source>
        <dbReference type="SAM" id="MobiDB-lite"/>
    </source>
</evidence>
<evidence type="ECO:0000313" key="2">
    <source>
        <dbReference type="EMBL" id="RPA90044.1"/>
    </source>
</evidence>
<accession>A0A3N4J881</accession>
<dbReference type="AlphaFoldDB" id="A0A3N4J881"/>
<dbReference type="EMBL" id="ML120544">
    <property type="protein sequence ID" value="RPA90044.1"/>
    <property type="molecule type" value="Genomic_DNA"/>
</dbReference>
<feature type="compositionally biased region" description="Polar residues" evidence="1">
    <location>
        <begin position="65"/>
        <end position="76"/>
    </location>
</feature>
<evidence type="ECO:0000313" key="3">
    <source>
        <dbReference type="Proteomes" id="UP000276215"/>
    </source>
</evidence>
<organism evidence="2 3">
    <name type="scientific">Choiromyces venosus 120613-1</name>
    <dbReference type="NCBI Taxonomy" id="1336337"/>
    <lineage>
        <taxon>Eukaryota</taxon>
        <taxon>Fungi</taxon>
        <taxon>Dikarya</taxon>
        <taxon>Ascomycota</taxon>
        <taxon>Pezizomycotina</taxon>
        <taxon>Pezizomycetes</taxon>
        <taxon>Pezizales</taxon>
        <taxon>Tuberaceae</taxon>
        <taxon>Choiromyces</taxon>
    </lineage>
</organism>
<keyword evidence="3" id="KW-1185">Reference proteome</keyword>
<protein>
    <submittedName>
        <fullName evidence="2">Uncharacterized protein</fullName>
    </submittedName>
</protein>
<proteinExistence type="predicted"/>
<dbReference type="Proteomes" id="UP000276215">
    <property type="component" value="Unassembled WGS sequence"/>
</dbReference>
<feature type="compositionally biased region" description="Polar residues" evidence="1">
    <location>
        <begin position="20"/>
        <end position="36"/>
    </location>
</feature>
<feature type="region of interest" description="Disordered" evidence="1">
    <location>
        <begin position="13"/>
        <end position="39"/>
    </location>
</feature>
<sequence>MLVKITVVSQETPYLEGGDTPSQTPSPCDSLSNNPTFHPRAVHIDGGAGLVSTERCGRPDATGQAVKQSASGTETSARAQLVEVKREFIKASVSSVVDEDVLVTIFFNLFGR</sequence>